<protein>
    <submittedName>
        <fullName evidence="2">Uncharacterized protein</fullName>
    </submittedName>
</protein>
<dbReference type="AlphaFoldDB" id="A0A915JZN4"/>
<organism evidence="1 2">
    <name type="scientific">Romanomermis culicivorax</name>
    <name type="common">Nematode worm</name>
    <dbReference type="NCBI Taxonomy" id="13658"/>
    <lineage>
        <taxon>Eukaryota</taxon>
        <taxon>Metazoa</taxon>
        <taxon>Ecdysozoa</taxon>
        <taxon>Nematoda</taxon>
        <taxon>Enoplea</taxon>
        <taxon>Dorylaimia</taxon>
        <taxon>Mermithida</taxon>
        <taxon>Mermithoidea</taxon>
        <taxon>Mermithidae</taxon>
        <taxon>Romanomermis</taxon>
    </lineage>
</organism>
<sequence>MHFVVFERHCNRQSFQSYSYMFLLNFGEKTVNVGQNTATGYKGEKV</sequence>
<dbReference type="Proteomes" id="UP000887565">
    <property type="component" value="Unplaced"/>
</dbReference>
<dbReference type="WBParaSite" id="nRc.2.0.1.t31971-RA">
    <property type="protein sequence ID" value="nRc.2.0.1.t31971-RA"/>
    <property type="gene ID" value="nRc.2.0.1.g31971"/>
</dbReference>
<reference evidence="2" key="1">
    <citation type="submission" date="2022-11" db="UniProtKB">
        <authorList>
            <consortium name="WormBaseParasite"/>
        </authorList>
    </citation>
    <scope>IDENTIFICATION</scope>
</reference>
<proteinExistence type="predicted"/>
<evidence type="ECO:0000313" key="2">
    <source>
        <dbReference type="WBParaSite" id="nRc.2.0.1.t31971-RA"/>
    </source>
</evidence>
<evidence type="ECO:0000313" key="1">
    <source>
        <dbReference type="Proteomes" id="UP000887565"/>
    </source>
</evidence>
<name>A0A915JZN4_ROMCU</name>
<accession>A0A915JZN4</accession>
<keyword evidence="1" id="KW-1185">Reference proteome</keyword>